<keyword evidence="2" id="KW-1185">Reference proteome</keyword>
<evidence type="ECO:0000313" key="1">
    <source>
        <dbReference type="EMBL" id="VDD86672.1"/>
    </source>
</evidence>
<name>A0A0N4UX58_ENTVE</name>
<reference evidence="1 2" key="2">
    <citation type="submission" date="2018-10" db="EMBL/GenBank/DDBJ databases">
        <authorList>
            <consortium name="Pathogen Informatics"/>
        </authorList>
    </citation>
    <scope>NUCLEOTIDE SEQUENCE [LARGE SCALE GENOMIC DNA]</scope>
</reference>
<proteinExistence type="predicted"/>
<reference evidence="3" key="1">
    <citation type="submission" date="2017-02" db="UniProtKB">
        <authorList>
            <consortium name="WormBaseParasite"/>
        </authorList>
    </citation>
    <scope>IDENTIFICATION</scope>
</reference>
<gene>
    <name evidence="1" type="ORF">EVEC_LOCUS1815</name>
</gene>
<protein>
    <submittedName>
        <fullName evidence="1 3">Uncharacterized protein</fullName>
    </submittedName>
</protein>
<evidence type="ECO:0000313" key="2">
    <source>
        <dbReference type="Proteomes" id="UP000274131"/>
    </source>
</evidence>
<accession>A0A0N4UX58</accession>
<organism evidence="3">
    <name type="scientific">Enterobius vermicularis</name>
    <name type="common">Human pinworm</name>
    <dbReference type="NCBI Taxonomy" id="51028"/>
    <lineage>
        <taxon>Eukaryota</taxon>
        <taxon>Metazoa</taxon>
        <taxon>Ecdysozoa</taxon>
        <taxon>Nematoda</taxon>
        <taxon>Chromadorea</taxon>
        <taxon>Rhabditida</taxon>
        <taxon>Spirurina</taxon>
        <taxon>Oxyuridomorpha</taxon>
        <taxon>Oxyuroidea</taxon>
        <taxon>Oxyuridae</taxon>
        <taxon>Enterobius</taxon>
    </lineage>
</organism>
<dbReference type="Proteomes" id="UP000274131">
    <property type="component" value="Unassembled WGS sequence"/>
</dbReference>
<dbReference type="WBParaSite" id="EVEC_0000210701-mRNA-1">
    <property type="protein sequence ID" value="EVEC_0000210701-mRNA-1"/>
    <property type="gene ID" value="EVEC_0000210701"/>
</dbReference>
<sequence>MFAYSVVISDQQIADNRISGHIRLLFVIRNLFEFLAVCWDFTTLETQAFKHLFSKAQQLSAARQALAEEDQRTPGKMVCEQLVELSLLKLVLGTPRERSDNGAYNRRRVKKKKDEHMTGWNLEEGVPTKISVYMASARNSGSGLTYMYDSLQINWQSVSAGSSVVSKVWKFLRLVSNCEAKTRTGTVLTAKLDSAKA</sequence>
<dbReference type="EMBL" id="UXUI01007270">
    <property type="protein sequence ID" value="VDD86672.1"/>
    <property type="molecule type" value="Genomic_DNA"/>
</dbReference>
<evidence type="ECO:0000313" key="3">
    <source>
        <dbReference type="WBParaSite" id="EVEC_0000210701-mRNA-1"/>
    </source>
</evidence>
<dbReference type="AlphaFoldDB" id="A0A0N4UX58"/>